<dbReference type="Pfam" id="PF00654">
    <property type="entry name" value="Voltage_CLC"/>
    <property type="match status" value="1"/>
</dbReference>
<keyword evidence="4 8" id="KW-1133">Transmembrane helix</keyword>
<evidence type="ECO:0000256" key="7">
    <source>
        <dbReference type="ARBA" id="ARBA00023214"/>
    </source>
</evidence>
<evidence type="ECO:0000256" key="4">
    <source>
        <dbReference type="ARBA" id="ARBA00022989"/>
    </source>
</evidence>
<feature type="transmembrane region" description="Helical" evidence="8">
    <location>
        <begin position="395"/>
        <end position="413"/>
    </location>
</feature>
<evidence type="ECO:0000313" key="10">
    <source>
        <dbReference type="EMBL" id="REI41185.1"/>
    </source>
</evidence>
<feature type="transmembrane region" description="Helical" evidence="8">
    <location>
        <begin position="156"/>
        <end position="181"/>
    </location>
</feature>
<proteinExistence type="predicted"/>
<evidence type="ECO:0000256" key="5">
    <source>
        <dbReference type="ARBA" id="ARBA00023065"/>
    </source>
</evidence>
<dbReference type="PANTHER" id="PTHR45711:SF6">
    <property type="entry name" value="CHLORIDE CHANNEL PROTEIN"/>
    <property type="match status" value="1"/>
</dbReference>
<evidence type="ECO:0000256" key="8">
    <source>
        <dbReference type="SAM" id="Phobius"/>
    </source>
</evidence>
<dbReference type="PRINTS" id="PR00762">
    <property type="entry name" value="CLCHANNEL"/>
</dbReference>
<dbReference type="Gene3D" id="1.10.3080.10">
    <property type="entry name" value="Clc chloride channel"/>
    <property type="match status" value="1"/>
</dbReference>
<reference evidence="10 11" key="1">
    <citation type="submission" date="2018-08" db="EMBL/GenBank/DDBJ databases">
        <title>Draft genome sequence of Psychrilyobacter sp. strain SD5 isolated from Black Sea water.</title>
        <authorList>
            <person name="Yadav S."/>
            <person name="Villanueva L."/>
            <person name="Damste J.S.S."/>
        </authorList>
    </citation>
    <scope>NUCLEOTIDE SEQUENCE [LARGE SCALE GENOMIC DNA]</scope>
    <source>
        <strain evidence="10 11">SD5</strain>
    </source>
</reference>
<keyword evidence="3 8" id="KW-0812">Transmembrane</keyword>
<comment type="caution">
    <text evidence="10">The sequence shown here is derived from an EMBL/GenBank/DDBJ whole genome shotgun (WGS) entry which is preliminary data.</text>
</comment>
<dbReference type="InterPro" id="IPR006037">
    <property type="entry name" value="RCK_C"/>
</dbReference>
<dbReference type="CDD" id="cd01031">
    <property type="entry name" value="EriC"/>
    <property type="match status" value="1"/>
</dbReference>
<feature type="transmembrane region" description="Helical" evidence="8">
    <location>
        <begin position="329"/>
        <end position="352"/>
    </location>
</feature>
<dbReference type="SUPFAM" id="SSF116726">
    <property type="entry name" value="TrkA C-terminal domain-like"/>
    <property type="match status" value="1"/>
</dbReference>
<feature type="transmembrane region" description="Helical" evidence="8">
    <location>
        <begin position="17"/>
        <end position="38"/>
    </location>
</feature>
<dbReference type="EMBL" id="QUAJ01000012">
    <property type="protein sequence ID" value="REI41185.1"/>
    <property type="molecule type" value="Genomic_DNA"/>
</dbReference>
<dbReference type="InterPro" id="IPR001807">
    <property type="entry name" value="ClC"/>
</dbReference>
<feature type="transmembrane region" description="Helical" evidence="8">
    <location>
        <begin position="58"/>
        <end position="79"/>
    </location>
</feature>
<evidence type="ECO:0000259" key="9">
    <source>
        <dbReference type="PROSITE" id="PS51202"/>
    </source>
</evidence>
<evidence type="ECO:0000256" key="2">
    <source>
        <dbReference type="ARBA" id="ARBA00022448"/>
    </source>
</evidence>
<keyword evidence="5" id="KW-0406">Ion transport</keyword>
<feature type="transmembrane region" description="Helical" evidence="8">
    <location>
        <begin position="272"/>
        <end position="293"/>
    </location>
</feature>
<dbReference type="InterPro" id="IPR014743">
    <property type="entry name" value="Cl-channel_core"/>
</dbReference>
<evidence type="ECO:0000256" key="3">
    <source>
        <dbReference type="ARBA" id="ARBA00022692"/>
    </source>
</evidence>
<dbReference type="Gene3D" id="3.30.70.1450">
    <property type="entry name" value="Regulator of K+ conductance, C-terminal domain"/>
    <property type="match status" value="1"/>
</dbReference>
<dbReference type="SUPFAM" id="SSF81340">
    <property type="entry name" value="Clc chloride channel"/>
    <property type="match status" value="1"/>
</dbReference>
<dbReference type="RefSeq" id="WP_114642356.1">
    <property type="nucleotide sequence ID" value="NZ_JAACIO010000013.1"/>
</dbReference>
<sequence length="523" mass="57714">MKFDNLDQIIKNKNMKLYLLSILIGLLTGLVVVAYRISLTSMTNLRIDTFSKIASGDLNLLGITVITFILIAILLNRLISKYPMIKGSGIPQIKGVLLMQFEYNWIKELIYKFIGGVLSVGSGLSLGRGGPSIQLGSQIAYGVRKIFKGSNVNEKFLISSGISAGLSAAFSSPLAGIIFTIEEIHKYLTPVLLICISLASVSAQVVTQFILGEGRLFDFQGIIPNSLSQFENFTFVFIFAILISILGVFFTTNLLKFQEFYLQLKFTPLFKSLVIFAVSITVGIFILDVQGVGYKLILKTGHETFSFKLIAGLLLGKLIFTILSNGPGFPGGLFLPSLVLGALTGNLFGLGLENLSNGYENLQQYFMVLGMAAFFTAVMRTPLTGNILLLEMTGSFDYLSSLILVTMVSYITTELMGIRPITSVLYENLEKNKDIHRKELSKNSTIFSSPILGGSWLDEMEVSKVKWPHDSLLIKIKRESYDIIPKGNTKILSGDILFILTTEAREKELKPVIFDLGTRSRSD</sequence>
<dbReference type="InterPro" id="IPR036721">
    <property type="entry name" value="RCK_C_sf"/>
</dbReference>
<evidence type="ECO:0000256" key="1">
    <source>
        <dbReference type="ARBA" id="ARBA00004141"/>
    </source>
</evidence>
<feature type="transmembrane region" description="Helical" evidence="8">
    <location>
        <begin position="364"/>
        <end position="383"/>
    </location>
</feature>
<comment type="subcellular location">
    <subcellularLocation>
        <location evidence="1">Membrane</location>
        <topology evidence="1">Multi-pass membrane protein</topology>
    </subcellularLocation>
</comment>
<feature type="transmembrane region" description="Helical" evidence="8">
    <location>
        <begin position="305"/>
        <end position="323"/>
    </location>
</feature>
<keyword evidence="11" id="KW-1185">Reference proteome</keyword>
<keyword evidence="7" id="KW-0868">Chloride</keyword>
<protein>
    <submittedName>
        <fullName evidence="10">ClC family H(+)/Cl(-) exchange transporter</fullName>
    </submittedName>
</protein>
<feature type="domain" description="RCK C-terminal" evidence="9">
    <location>
        <begin position="433"/>
        <end position="515"/>
    </location>
</feature>
<keyword evidence="6 8" id="KW-0472">Membrane</keyword>
<evidence type="ECO:0000256" key="6">
    <source>
        <dbReference type="ARBA" id="ARBA00023136"/>
    </source>
</evidence>
<keyword evidence="2" id="KW-0813">Transport</keyword>
<dbReference type="PROSITE" id="PS51202">
    <property type="entry name" value="RCK_C"/>
    <property type="match status" value="1"/>
</dbReference>
<name>A0ABX9KHF0_9FUSO</name>
<organism evidence="10 11">
    <name type="scientific">Psychrilyobacter piezotolerans</name>
    <dbReference type="NCBI Taxonomy" id="2293438"/>
    <lineage>
        <taxon>Bacteria</taxon>
        <taxon>Fusobacteriati</taxon>
        <taxon>Fusobacteriota</taxon>
        <taxon>Fusobacteriia</taxon>
        <taxon>Fusobacteriales</taxon>
        <taxon>Fusobacteriaceae</taxon>
        <taxon>Psychrilyobacter</taxon>
    </lineage>
</organism>
<dbReference type="PANTHER" id="PTHR45711">
    <property type="entry name" value="CHLORIDE CHANNEL PROTEIN"/>
    <property type="match status" value="1"/>
</dbReference>
<accession>A0ABX9KHF0</accession>
<evidence type="ECO:0000313" key="11">
    <source>
        <dbReference type="Proteomes" id="UP000263486"/>
    </source>
</evidence>
<dbReference type="Pfam" id="PF02080">
    <property type="entry name" value="TrkA_C"/>
    <property type="match status" value="1"/>
</dbReference>
<dbReference type="Proteomes" id="UP000263486">
    <property type="component" value="Unassembled WGS sequence"/>
</dbReference>
<gene>
    <name evidence="10" type="ORF">DYH56_08175</name>
</gene>
<feature type="transmembrane region" description="Helical" evidence="8">
    <location>
        <begin position="187"/>
        <end position="211"/>
    </location>
</feature>
<feature type="transmembrane region" description="Helical" evidence="8">
    <location>
        <begin position="232"/>
        <end position="252"/>
    </location>
</feature>